<dbReference type="Proteomes" id="UP000186922">
    <property type="component" value="Unassembled WGS sequence"/>
</dbReference>
<name>A0A1D1VFR2_RAMVA</name>
<evidence type="ECO:0000313" key="3">
    <source>
        <dbReference type="Proteomes" id="UP000186922"/>
    </source>
</evidence>
<evidence type="ECO:0000256" key="1">
    <source>
        <dbReference type="SAM" id="MobiDB-lite"/>
    </source>
</evidence>
<keyword evidence="3" id="KW-1185">Reference proteome</keyword>
<reference evidence="2 3" key="1">
    <citation type="journal article" date="2016" name="Nat. Commun.">
        <title>Extremotolerant tardigrade genome and improved radiotolerance of human cultured cells by tardigrade-unique protein.</title>
        <authorList>
            <person name="Hashimoto T."/>
            <person name="Horikawa D.D."/>
            <person name="Saito Y."/>
            <person name="Kuwahara H."/>
            <person name="Kozuka-Hata H."/>
            <person name="Shin-I T."/>
            <person name="Minakuchi Y."/>
            <person name="Ohishi K."/>
            <person name="Motoyama A."/>
            <person name="Aizu T."/>
            <person name="Enomoto A."/>
            <person name="Kondo K."/>
            <person name="Tanaka S."/>
            <person name="Hara Y."/>
            <person name="Koshikawa S."/>
            <person name="Sagara H."/>
            <person name="Miura T."/>
            <person name="Yokobori S."/>
            <person name="Miyagawa K."/>
            <person name="Suzuki Y."/>
            <person name="Kubo T."/>
            <person name="Oyama M."/>
            <person name="Kohara Y."/>
            <person name="Fujiyama A."/>
            <person name="Arakawa K."/>
            <person name="Katayama T."/>
            <person name="Toyoda A."/>
            <person name="Kunieda T."/>
        </authorList>
    </citation>
    <scope>NUCLEOTIDE SEQUENCE [LARGE SCALE GENOMIC DNA]</scope>
    <source>
        <strain evidence="2 3">YOKOZUNA-1</strain>
    </source>
</reference>
<accession>A0A1D1VFR2</accession>
<protein>
    <submittedName>
        <fullName evidence="2">Uncharacterized protein</fullName>
    </submittedName>
</protein>
<comment type="caution">
    <text evidence="2">The sequence shown here is derived from an EMBL/GenBank/DDBJ whole genome shotgun (WGS) entry which is preliminary data.</text>
</comment>
<organism evidence="2 3">
    <name type="scientific">Ramazzottius varieornatus</name>
    <name type="common">Water bear</name>
    <name type="synonym">Tardigrade</name>
    <dbReference type="NCBI Taxonomy" id="947166"/>
    <lineage>
        <taxon>Eukaryota</taxon>
        <taxon>Metazoa</taxon>
        <taxon>Ecdysozoa</taxon>
        <taxon>Tardigrada</taxon>
        <taxon>Eutardigrada</taxon>
        <taxon>Parachela</taxon>
        <taxon>Hypsibioidea</taxon>
        <taxon>Ramazzottiidae</taxon>
        <taxon>Ramazzottius</taxon>
    </lineage>
</organism>
<proteinExistence type="predicted"/>
<dbReference type="EMBL" id="BDGG01000005">
    <property type="protein sequence ID" value="GAU99770.1"/>
    <property type="molecule type" value="Genomic_DNA"/>
</dbReference>
<feature type="region of interest" description="Disordered" evidence="1">
    <location>
        <begin position="57"/>
        <end position="104"/>
    </location>
</feature>
<evidence type="ECO:0000313" key="2">
    <source>
        <dbReference type="EMBL" id="GAU99770.1"/>
    </source>
</evidence>
<dbReference type="AlphaFoldDB" id="A0A1D1VFR2"/>
<gene>
    <name evidence="2" type="primary">RvY_10722-1</name>
    <name evidence="2" type="synonym">RvY_10722.1</name>
    <name evidence="2" type="ORF">RvY_10722</name>
</gene>
<sequence>MELPLNDGAYRLIMCIVFSKQFRKAGQLKFSYSFSSDEQKMGFFWKFAKIETSQGKIVLPSPPAEAPPTPQDRKIVPHPADLSPTKRMDDSPERQEEPKRRKDH</sequence>
<feature type="compositionally biased region" description="Basic and acidic residues" evidence="1">
    <location>
        <begin position="84"/>
        <end position="104"/>
    </location>
</feature>
<feature type="compositionally biased region" description="Pro residues" evidence="1">
    <location>
        <begin position="60"/>
        <end position="70"/>
    </location>
</feature>